<proteinExistence type="predicted"/>
<dbReference type="AlphaFoldDB" id="B8HLU2"/>
<dbReference type="KEGG" id="cyn:Cyan7425_1200"/>
<reference evidence="1" key="1">
    <citation type="submission" date="2009-01" db="EMBL/GenBank/DDBJ databases">
        <title>Complete sequence of chromosome Cyanothece sp. PCC 7425.</title>
        <authorList>
            <consortium name="US DOE Joint Genome Institute"/>
            <person name="Lucas S."/>
            <person name="Copeland A."/>
            <person name="Lapidus A."/>
            <person name="Glavina del Rio T."/>
            <person name="Dalin E."/>
            <person name="Tice H."/>
            <person name="Bruce D."/>
            <person name="Goodwin L."/>
            <person name="Pitluck S."/>
            <person name="Sims D."/>
            <person name="Meineke L."/>
            <person name="Brettin T."/>
            <person name="Detter J.C."/>
            <person name="Han C."/>
            <person name="Larimer F."/>
            <person name="Land M."/>
            <person name="Hauser L."/>
            <person name="Kyrpides N."/>
            <person name="Ovchinnikova G."/>
            <person name="Liberton M."/>
            <person name="Stoeckel J."/>
            <person name="Banerjee A."/>
            <person name="Singh A."/>
            <person name="Page L."/>
            <person name="Sato H."/>
            <person name="Zhao L."/>
            <person name="Sherman L."/>
            <person name="Pakrasi H."/>
            <person name="Richardson P."/>
        </authorList>
    </citation>
    <scope>NUCLEOTIDE SEQUENCE</scope>
    <source>
        <strain evidence="1">PCC 7425</strain>
    </source>
</reference>
<dbReference type="EMBL" id="CP001344">
    <property type="protein sequence ID" value="ACL43580.1"/>
    <property type="molecule type" value="Genomic_DNA"/>
</dbReference>
<dbReference type="HOGENOM" id="CLU_1575868_0_0_3"/>
<sequence length="169" mass="19346">MQTPEAQALRLSYDSKQKQAELIDESLAAEIFHNYQQLLQDSTNAQALNKILTSLPKLSNKKLEILLDTVLLPLLKLQPCNEGVRKTTIACAKRLITRSLPMSQRLKSRLFYDEALEILEQNPEQNALKQYVLEVGLWYYSIIRDSAKISTKDEQSIQDDILLRTKSTP</sequence>
<protein>
    <submittedName>
        <fullName evidence="1">Uncharacterized protein</fullName>
    </submittedName>
</protein>
<name>B8HLU2_CYAP4</name>
<organism evidence="1">
    <name type="scientific">Cyanothece sp. (strain PCC 7425 / ATCC 29141)</name>
    <dbReference type="NCBI Taxonomy" id="395961"/>
    <lineage>
        <taxon>Bacteria</taxon>
        <taxon>Bacillati</taxon>
        <taxon>Cyanobacteriota</taxon>
        <taxon>Cyanophyceae</taxon>
        <taxon>Gomontiellales</taxon>
        <taxon>Cyanothecaceae</taxon>
        <taxon>Cyanothece</taxon>
    </lineage>
</organism>
<accession>B8HLU2</accession>
<gene>
    <name evidence="1" type="ordered locus">Cyan7425_1200</name>
</gene>
<evidence type="ECO:0000313" key="1">
    <source>
        <dbReference type="EMBL" id="ACL43580.1"/>
    </source>
</evidence>